<dbReference type="AlphaFoldDB" id="A0A9P6R4J4"/>
<accession>A0A9P6R4J4</accession>
<keyword evidence="3" id="KW-1185">Reference proteome</keyword>
<name>A0A9P6R4J4_9FUNG</name>
<sequence>PSKPMESVLSIATFCARAASRPSSISQAARRASDGSSSGSGEHGHGTIGSG</sequence>
<dbReference type="EMBL" id="JAAAIN010000623">
    <property type="protein sequence ID" value="KAG0312355.1"/>
    <property type="molecule type" value="Genomic_DNA"/>
</dbReference>
<feature type="non-terminal residue" evidence="2">
    <location>
        <position position="1"/>
    </location>
</feature>
<feature type="region of interest" description="Disordered" evidence="1">
    <location>
        <begin position="18"/>
        <end position="51"/>
    </location>
</feature>
<dbReference type="Proteomes" id="UP000823405">
    <property type="component" value="Unassembled WGS sequence"/>
</dbReference>
<gene>
    <name evidence="2" type="ORF">BGZ97_011256</name>
</gene>
<evidence type="ECO:0000256" key="1">
    <source>
        <dbReference type="SAM" id="MobiDB-lite"/>
    </source>
</evidence>
<reference evidence="2" key="1">
    <citation type="journal article" date="2020" name="Fungal Divers.">
        <title>Resolving the Mortierellaceae phylogeny through synthesis of multi-gene phylogenetics and phylogenomics.</title>
        <authorList>
            <person name="Vandepol N."/>
            <person name="Liber J."/>
            <person name="Desiro A."/>
            <person name="Na H."/>
            <person name="Kennedy M."/>
            <person name="Barry K."/>
            <person name="Grigoriev I.V."/>
            <person name="Miller A.N."/>
            <person name="O'Donnell K."/>
            <person name="Stajich J.E."/>
            <person name="Bonito G."/>
        </authorList>
    </citation>
    <scope>NUCLEOTIDE SEQUENCE</scope>
    <source>
        <strain evidence="2">NVP60</strain>
    </source>
</reference>
<feature type="non-terminal residue" evidence="2">
    <location>
        <position position="51"/>
    </location>
</feature>
<protein>
    <submittedName>
        <fullName evidence="2">Uncharacterized protein</fullName>
    </submittedName>
</protein>
<comment type="caution">
    <text evidence="2">The sequence shown here is derived from an EMBL/GenBank/DDBJ whole genome shotgun (WGS) entry which is preliminary data.</text>
</comment>
<evidence type="ECO:0000313" key="2">
    <source>
        <dbReference type="EMBL" id="KAG0312355.1"/>
    </source>
</evidence>
<organism evidence="2 3">
    <name type="scientific">Linnemannia gamsii</name>
    <dbReference type="NCBI Taxonomy" id="64522"/>
    <lineage>
        <taxon>Eukaryota</taxon>
        <taxon>Fungi</taxon>
        <taxon>Fungi incertae sedis</taxon>
        <taxon>Mucoromycota</taxon>
        <taxon>Mortierellomycotina</taxon>
        <taxon>Mortierellomycetes</taxon>
        <taxon>Mortierellales</taxon>
        <taxon>Mortierellaceae</taxon>
        <taxon>Linnemannia</taxon>
    </lineage>
</organism>
<evidence type="ECO:0000313" key="3">
    <source>
        <dbReference type="Proteomes" id="UP000823405"/>
    </source>
</evidence>
<proteinExistence type="predicted"/>